<gene>
    <name evidence="2" type="ORF">U6N30_03415</name>
</gene>
<dbReference type="PANTHER" id="PTHR34203">
    <property type="entry name" value="METHYLTRANSFERASE, FKBM FAMILY PROTEIN"/>
    <property type="match status" value="1"/>
</dbReference>
<dbReference type="Proteomes" id="UP001324287">
    <property type="component" value="Chromosome"/>
</dbReference>
<dbReference type="EC" id="2.1.1.-" evidence="2"/>
<evidence type="ECO:0000313" key="3">
    <source>
        <dbReference type="Proteomes" id="UP001324287"/>
    </source>
</evidence>
<sequence>MGDARDWPSALHAVDPGCNSTLIDALRSELSQRPGDYVDVGTNIGVVAATMAAHLAPTGHVFAFEPSPETMRLAASTIALNEAENVTLFNAAASDADGSLVFHATPGNSAIASARRHAFGLLNEWQQVTVPTVRLDTLHADGELDGVSLVKIDVEGLELSVLRGALEFIAAVRPTVVYEYTPLAAGDHGWTQEDSIALLGRAGEFEFTALAEDDGQVLPFPSPTGISAR</sequence>
<dbReference type="PANTHER" id="PTHR34203:SF15">
    <property type="entry name" value="SLL1173 PROTEIN"/>
    <property type="match status" value="1"/>
</dbReference>
<dbReference type="EMBL" id="CP141261">
    <property type="protein sequence ID" value="WRL64813.1"/>
    <property type="molecule type" value="Genomic_DNA"/>
</dbReference>
<accession>A0ABZ1B1Y4</accession>
<dbReference type="NCBIfam" id="TIGR01444">
    <property type="entry name" value="fkbM_fam"/>
    <property type="match status" value="1"/>
</dbReference>
<name>A0ABZ1B1Y4_9ACTN</name>
<dbReference type="InterPro" id="IPR006342">
    <property type="entry name" value="FkbM_mtfrase"/>
</dbReference>
<dbReference type="RefSeq" id="WP_324276138.1">
    <property type="nucleotide sequence ID" value="NZ_CP141261.1"/>
</dbReference>
<feature type="domain" description="Methyltransferase FkbM" evidence="1">
    <location>
        <begin position="39"/>
        <end position="184"/>
    </location>
</feature>
<keyword evidence="3" id="KW-1185">Reference proteome</keyword>
<reference evidence="2 3" key="1">
    <citation type="submission" date="2023-12" db="EMBL/GenBank/DDBJ databases">
        <title>Blastococcus brunescens sp. nov., an actonobacterium isolated from sandstone collected in sahara desert.</title>
        <authorList>
            <person name="Gtari M."/>
            <person name="Ghodhbane F."/>
        </authorList>
    </citation>
    <scope>NUCLEOTIDE SEQUENCE [LARGE SCALE GENOMIC DNA]</scope>
    <source>
        <strain evidence="2 3">BMG 8361</strain>
    </source>
</reference>
<evidence type="ECO:0000313" key="2">
    <source>
        <dbReference type="EMBL" id="WRL64813.1"/>
    </source>
</evidence>
<dbReference type="InterPro" id="IPR029063">
    <property type="entry name" value="SAM-dependent_MTases_sf"/>
</dbReference>
<dbReference type="InterPro" id="IPR052514">
    <property type="entry name" value="SAM-dependent_MTase"/>
</dbReference>
<evidence type="ECO:0000259" key="1">
    <source>
        <dbReference type="Pfam" id="PF05050"/>
    </source>
</evidence>
<dbReference type="Pfam" id="PF05050">
    <property type="entry name" value="Methyltransf_21"/>
    <property type="match status" value="1"/>
</dbReference>
<keyword evidence="2" id="KW-0808">Transferase</keyword>
<dbReference type="GO" id="GO:0032259">
    <property type="term" value="P:methylation"/>
    <property type="evidence" value="ECO:0007669"/>
    <property type="project" value="UniProtKB-KW"/>
</dbReference>
<dbReference type="GO" id="GO:0008168">
    <property type="term" value="F:methyltransferase activity"/>
    <property type="evidence" value="ECO:0007669"/>
    <property type="project" value="UniProtKB-KW"/>
</dbReference>
<organism evidence="2 3">
    <name type="scientific">Blastococcus brunescens</name>
    <dbReference type="NCBI Taxonomy" id="1564165"/>
    <lineage>
        <taxon>Bacteria</taxon>
        <taxon>Bacillati</taxon>
        <taxon>Actinomycetota</taxon>
        <taxon>Actinomycetes</taxon>
        <taxon>Geodermatophilales</taxon>
        <taxon>Geodermatophilaceae</taxon>
        <taxon>Blastococcus</taxon>
    </lineage>
</organism>
<keyword evidence="2" id="KW-0489">Methyltransferase</keyword>
<protein>
    <submittedName>
        <fullName evidence="2">FkbM family methyltransferase</fullName>
        <ecNumber evidence="2">2.1.1.-</ecNumber>
    </submittedName>
</protein>
<dbReference type="Gene3D" id="3.40.50.150">
    <property type="entry name" value="Vaccinia Virus protein VP39"/>
    <property type="match status" value="1"/>
</dbReference>
<dbReference type="SUPFAM" id="SSF53335">
    <property type="entry name" value="S-adenosyl-L-methionine-dependent methyltransferases"/>
    <property type="match status" value="1"/>
</dbReference>
<proteinExistence type="predicted"/>